<proteinExistence type="predicted"/>
<dbReference type="Proteomes" id="UP001281147">
    <property type="component" value="Unassembled WGS sequence"/>
</dbReference>
<evidence type="ECO:0000313" key="1">
    <source>
        <dbReference type="EMBL" id="KAK3703369.1"/>
    </source>
</evidence>
<sequence length="336" mass="38601">MPSTSKVFTLNNGVKIPAIGFGTFAGEDFEKGACYRAVKQALAVGYRHIDTGWFYKNEEEVGNAIHDFLKEDQNVKREDIFVTTKLWSHLWDPKDVEWSLQDSLRKLKLDYADLFLIHWPFAIQKIDNNTMEETGLESPIWVIDQEEMNNPQRTWRAMEKLNRAGKARAIGVSNWLIPMLEGMLSWAEIKPTVNQVELHPFLAQDDLLQYCREHDILLEAYSPLGSQNQTNTMTNDSWSTGGERVSENHVLNEVAERSGNTLAQVLIAWGVRRGYVVLPKSATPSRIESNFKDIDLSDEDFEAVNEVARTRRYRFINMKKEFGIDLWPEDSARQGT</sequence>
<dbReference type="EMBL" id="JAUTXU010000152">
    <property type="protein sequence ID" value="KAK3703369.1"/>
    <property type="molecule type" value="Genomic_DNA"/>
</dbReference>
<gene>
    <name evidence="1" type="ORF">LTR37_014475</name>
</gene>
<name>A0ACC3MU96_9PEZI</name>
<keyword evidence="2" id="KW-1185">Reference proteome</keyword>
<organism evidence="1 2">
    <name type="scientific">Vermiconidia calcicola</name>
    <dbReference type="NCBI Taxonomy" id="1690605"/>
    <lineage>
        <taxon>Eukaryota</taxon>
        <taxon>Fungi</taxon>
        <taxon>Dikarya</taxon>
        <taxon>Ascomycota</taxon>
        <taxon>Pezizomycotina</taxon>
        <taxon>Dothideomycetes</taxon>
        <taxon>Dothideomycetidae</taxon>
        <taxon>Mycosphaerellales</taxon>
        <taxon>Extremaceae</taxon>
        <taxon>Vermiconidia</taxon>
    </lineage>
</organism>
<evidence type="ECO:0000313" key="2">
    <source>
        <dbReference type="Proteomes" id="UP001281147"/>
    </source>
</evidence>
<reference evidence="1" key="1">
    <citation type="submission" date="2023-07" db="EMBL/GenBank/DDBJ databases">
        <title>Black Yeasts Isolated from many extreme environments.</title>
        <authorList>
            <person name="Coleine C."/>
            <person name="Stajich J.E."/>
            <person name="Selbmann L."/>
        </authorList>
    </citation>
    <scope>NUCLEOTIDE SEQUENCE</scope>
    <source>
        <strain evidence="1">CCFEE 5714</strain>
    </source>
</reference>
<comment type="caution">
    <text evidence="1">The sequence shown here is derived from an EMBL/GenBank/DDBJ whole genome shotgun (WGS) entry which is preliminary data.</text>
</comment>
<protein>
    <submittedName>
        <fullName evidence="1">Uncharacterized protein</fullName>
    </submittedName>
</protein>
<accession>A0ACC3MU96</accession>